<dbReference type="Gene3D" id="2.40.10.10">
    <property type="entry name" value="Trypsin-like serine proteases"/>
    <property type="match status" value="2"/>
</dbReference>
<dbReference type="PANTHER" id="PTHR43019:SF23">
    <property type="entry name" value="PROTEASE DO-LIKE 5, CHLOROPLASTIC"/>
    <property type="match status" value="1"/>
</dbReference>
<dbReference type="Proteomes" id="UP000231070">
    <property type="component" value="Unassembled WGS sequence"/>
</dbReference>
<dbReference type="InterPro" id="IPR009003">
    <property type="entry name" value="Peptidase_S1_PA"/>
</dbReference>
<sequence>MIGSLSQMESRGGHRPPVPARSVLKSRSLGGCDMAVSSMSVLSRRAWLVAFLVALPGPAHALSQDYFLIDDVYADAEKWTIGVNVARKSCFMVMEFAGGTAIEVGKDASNGESDYYMMFANAAWKYEEDEGYGVVVKYNRISTWEGDAVGMKLNKMRGVSLEGIKKGVVDEFGSMSFMSLRIGGNNHGNFNLATTGKGLAKMEECADAVADGSISLEAIAGRIAQNGAGGGEPSPKEQGHRGEDTIGGPKNRDPGKDRKEEGTTYSTGTGFFVNGDGYLLTNAHVVDGCDDAFVRRGNTDVQPAAIVAREKANDLAILKVERKNATFGKFRGTPQIRLGDTIVVFGYPLTGFLSSTGNLSTGLVASLAGTGDDVTQLQISAPVQSGNSGGAVVDQSGHVVGIVVAKSNLQAHGTGEDTDIEVIQNVNFAIKAGMAQFFLDANQVRYDVEPPGDDLKTPDVADIARGFTVQVACEIKR</sequence>
<dbReference type="EMBL" id="NQVN01000018">
    <property type="protein sequence ID" value="PIO97429.1"/>
    <property type="molecule type" value="Genomic_DNA"/>
</dbReference>
<dbReference type="PANTHER" id="PTHR43019">
    <property type="entry name" value="SERINE ENDOPROTEASE DEGS"/>
    <property type="match status" value="1"/>
</dbReference>
<feature type="compositionally biased region" description="Basic and acidic residues" evidence="1">
    <location>
        <begin position="234"/>
        <end position="262"/>
    </location>
</feature>
<dbReference type="PRINTS" id="PR00834">
    <property type="entry name" value="PROTEASES2C"/>
</dbReference>
<feature type="region of interest" description="Disordered" evidence="1">
    <location>
        <begin position="1"/>
        <end position="21"/>
    </location>
</feature>
<comment type="caution">
    <text evidence="2">The sequence shown here is derived from an EMBL/GenBank/DDBJ whole genome shotgun (WGS) entry which is preliminary data.</text>
</comment>
<dbReference type="OrthoDB" id="1522627at2"/>
<proteinExistence type="predicted"/>
<evidence type="ECO:0000313" key="2">
    <source>
        <dbReference type="EMBL" id="PIO97429.1"/>
    </source>
</evidence>
<dbReference type="InterPro" id="IPR001940">
    <property type="entry name" value="Peptidase_S1C"/>
</dbReference>
<dbReference type="GO" id="GO:0006508">
    <property type="term" value="P:proteolysis"/>
    <property type="evidence" value="ECO:0007669"/>
    <property type="project" value="InterPro"/>
</dbReference>
<evidence type="ECO:0008006" key="4">
    <source>
        <dbReference type="Google" id="ProtNLM"/>
    </source>
</evidence>
<dbReference type="GO" id="GO:0004252">
    <property type="term" value="F:serine-type endopeptidase activity"/>
    <property type="evidence" value="ECO:0007669"/>
    <property type="project" value="InterPro"/>
</dbReference>
<dbReference type="Pfam" id="PF13365">
    <property type="entry name" value="Trypsin_2"/>
    <property type="match status" value="1"/>
</dbReference>
<reference evidence="2 3" key="1">
    <citation type="submission" date="2017-08" db="EMBL/GenBank/DDBJ databases">
        <title>Pleomorphomonas carboxidotrophicus sp. nov., a new mesophilic hydrogenogenic carboxidotroph.</title>
        <authorList>
            <person name="Esquivel-Elizondo S."/>
            <person name="Krajmalnik-Brown R."/>
            <person name="Maldonado J."/>
        </authorList>
    </citation>
    <scope>NUCLEOTIDE SEQUENCE [LARGE SCALE GENOMIC DNA]</scope>
    <source>
        <strain evidence="2 3">SVCO-16</strain>
    </source>
</reference>
<evidence type="ECO:0000256" key="1">
    <source>
        <dbReference type="SAM" id="MobiDB-lite"/>
    </source>
</evidence>
<protein>
    <recommendedName>
        <fullName evidence="4">Serine protease</fullName>
    </recommendedName>
</protein>
<name>A0A2G9WRT9_9HYPH</name>
<dbReference type="AlphaFoldDB" id="A0A2G9WRT9"/>
<feature type="region of interest" description="Disordered" evidence="1">
    <location>
        <begin position="225"/>
        <end position="266"/>
    </location>
</feature>
<accession>A0A2G9WRT9</accession>
<organism evidence="2 3">
    <name type="scientific">Pleomorphomonas carboxyditropha</name>
    <dbReference type="NCBI Taxonomy" id="2023338"/>
    <lineage>
        <taxon>Bacteria</taxon>
        <taxon>Pseudomonadati</taxon>
        <taxon>Pseudomonadota</taxon>
        <taxon>Alphaproteobacteria</taxon>
        <taxon>Hyphomicrobiales</taxon>
        <taxon>Pleomorphomonadaceae</taxon>
        <taxon>Pleomorphomonas</taxon>
    </lineage>
</organism>
<dbReference type="SUPFAM" id="SSF50494">
    <property type="entry name" value="Trypsin-like serine proteases"/>
    <property type="match status" value="1"/>
</dbReference>
<evidence type="ECO:0000313" key="3">
    <source>
        <dbReference type="Proteomes" id="UP000231070"/>
    </source>
</evidence>
<gene>
    <name evidence="2" type="ORF">CJ014_20605</name>
</gene>
<dbReference type="InterPro" id="IPR043504">
    <property type="entry name" value="Peptidase_S1_PA_chymotrypsin"/>
</dbReference>
<keyword evidence="3" id="KW-1185">Reference proteome</keyword>